<dbReference type="EMBL" id="FNTB01000001">
    <property type="protein sequence ID" value="SEC24261.1"/>
    <property type="molecule type" value="Genomic_DNA"/>
</dbReference>
<protein>
    <submittedName>
        <fullName evidence="2">Uncharacterized protein</fullName>
    </submittedName>
</protein>
<proteinExistence type="predicted"/>
<organism evidence="2 3">
    <name type="scientific">Maribacter dokdonensis</name>
    <dbReference type="NCBI Taxonomy" id="320912"/>
    <lineage>
        <taxon>Bacteria</taxon>
        <taxon>Pseudomonadati</taxon>
        <taxon>Bacteroidota</taxon>
        <taxon>Flavobacteriia</taxon>
        <taxon>Flavobacteriales</taxon>
        <taxon>Flavobacteriaceae</taxon>
        <taxon>Maribacter</taxon>
    </lineage>
</organism>
<sequence length="36" mass="4177">MLNILATVIQITQYIFMMFVVKINSIAFFANALRLK</sequence>
<keyword evidence="1" id="KW-1133">Transmembrane helix</keyword>
<evidence type="ECO:0000313" key="2">
    <source>
        <dbReference type="EMBL" id="SEC24261.1"/>
    </source>
</evidence>
<feature type="transmembrane region" description="Helical" evidence="1">
    <location>
        <begin position="12"/>
        <end position="33"/>
    </location>
</feature>
<evidence type="ECO:0000313" key="3">
    <source>
        <dbReference type="Proteomes" id="UP000183038"/>
    </source>
</evidence>
<keyword evidence="1" id="KW-0472">Membrane</keyword>
<keyword evidence="1" id="KW-0812">Transmembrane</keyword>
<evidence type="ECO:0000256" key="1">
    <source>
        <dbReference type="SAM" id="Phobius"/>
    </source>
</evidence>
<accession>A0A1H4QXS4</accession>
<dbReference type="AlphaFoldDB" id="A0A1H4QXS4"/>
<reference evidence="2 3" key="1">
    <citation type="submission" date="2016-10" db="EMBL/GenBank/DDBJ databases">
        <authorList>
            <person name="de Groot N.N."/>
        </authorList>
    </citation>
    <scope>NUCLEOTIDE SEQUENCE [LARGE SCALE GENOMIC DNA]</scope>
    <source>
        <strain evidence="2 3">MAR_2009_71</strain>
    </source>
</reference>
<gene>
    <name evidence="2" type="ORF">SAMN05192540_2702</name>
</gene>
<dbReference type="Proteomes" id="UP000183038">
    <property type="component" value="Unassembled WGS sequence"/>
</dbReference>
<name>A0A1H4QXS4_9FLAO</name>